<comment type="caution">
    <text evidence="2">The sequence shown here is derived from an EMBL/GenBank/DDBJ whole genome shotgun (WGS) entry which is preliminary data.</text>
</comment>
<proteinExistence type="predicted"/>
<sequence length="152" mass="16924">MNYRQRLNDKSAKAFRTNRFGNIPAKLTCSSGENWRNDQTGVSLFYLGWEAPSVPATSSFLDPHRRHIQEYSFTASSRTIRCTVSLTSVPQIIKNKELRRSGPGHVECRPSSPVPAFAVDPPSAVRAVHDAGGAEGDPQEDSRERDTYERSS</sequence>
<dbReference type="EMBL" id="BGPR01046529">
    <property type="protein sequence ID" value="GBO23472.1"/>
    <property type="molecule type" value="Genomic_DNA"/>
</dbReference>
<evidence type="ECO:0000313" key="2">
    <source>
        <dbReference type="EMBL" id="GBO23472.1"/>
    </source>
</evidence>
<keyword evidence="3" id="KW-1185">Reference proteome</keyword>
<gene>
    <name evidence="2" type="ORF">AVEN_212121_1</name>
</gene>
<evidence type="ECO:0000256" key="1">
    <source>
        <dbReference type="SAM" id="MobiDB-lite"/>
    </source>
</evidence>
<name>A0A4Y2VFV9_ARAVE</name>
<reference evidence="2 3" key="1">
    <citation type="journal article" date="2019" name="Sci. Rep.">
        <title>Orb-weaving spider Araneus ventricosus genome elucidates the spidroin gene catalogue.</title>
        <authorList>
            <person name="Kono N."/>
            <person name="Nakamura H."/>
            <person name="Ohtoshi R."/>
            <person name="Moran D.A.P."/>
            <person name="Shinohara A."/>
            <person name="Yoshida Y."/>
            <person name="Fujiwara M."/>
            <person name="Mori M."/>
            <person name="Tomita M."/>
            <person name="Arakawa K."/>
        </authorList>
    </citation>
    <scope>NUCLEOTIDE SEQUENCE [LARGE SCALE GENOMIC DNA]</scope>
</reference>
<feature type="region of interest" description="Disordered" evidence="1">
    <location>
        <begin position="95"/>
        <end position="152"/>
    </location>
</feature>
<organism evidence="2 3">
    <name type="scientific">Araneus ventricosus</name>
    <name type="common">Orbweaver spider</name>
    <name type="synonym">Epeira ventricosa</name>
    <dbReference type="NCBI Taxonomy" id="182803"/>
    <lineage>
        <taxon>Eukaryota</taxon>
        <taxon>Metazoa</taxon>
        <taxon>Ecdysozoa</taxon>
        <taxon>Arthropoda</taxon>
        <taxon>Chelicerata</taxon>
        <taxon>Arachnida</taxon>
        <taxon>Araneae</taxon>
        <taxon>Araneomorphae</taxon>
        <taxon>Entelegynae</taxon>
        <taxon>Araneoidea</taxon>
        <taxon>Araneidae</taxon>
        <taxon>Araneus</taxon>
    </lineage>
</organism>
<protein>
    <submittedName>
        <fullName evidence="2">Uncharacterized protein</fullName>
    </submittedName>
</protein>
<dbReference type="Proteomes" id="UP000499080">
    <property type="component" value="Unassembled WGS sequence"/>
</dbReference>
<dbReference type="AlphaFoldDB" id="A0A4Y2VFV9"/>
<feature type="compositionally biased region" description="Basic and acidic residues" evidence="1">
    <location>
        <begin position="140"/>
        <end position="152"/>
    </location>
</feature>
<accession>A0A4Y2VFV9</accession>
<evidence type="ECO:0000313" key="3">
    <source>
        <dbReference type="Proteomes" id="UP000499080"/>
    </source>
</evidence>